<feature type="non-terminal residue" evidence="11">
    <location>
        <position position="1"/>
    </location>
</feature>
<dbReference type="GO" id="GO:0005737">
    <property type="term" value="C:cytoplasm"/>
    <property type="evidence" value="ECO:0007669"/>
    <property type="project" value="UniProtKB-SubCell"/>
</dbReference>
<dbReference type="AlphaFoldDB" id="A0A7L0VE60"/>
<dbReference type="PANTHER" id="PTHR13108:SF9">
    <property type="entry name" value="CONDENSIN COMPLEX SUBUNIT 2"/>
    <property type="match status" value="1"/>
</dbReference>
<dbReference type="GO" id="GO:0000796">
    <property type="term" value="C:condensin complex"/>
    <property type="evidence" value="ECO:0007669"/>
    <property type="project" value="InterPro"/>
</dbReference>
<dbReference type="OrthoDB" id="362021at2759"/>
<evidence type="ECO:0000256" key="9">
    <source>
        <dbReference type="ARBA" id="ARBA00023067"/>
    </source>
</evidence>
<accession>A0A7L0VE60</accession>
<name>A0A7L0VE60_9PASE</name>
<dbReference type="PANTHER" id="PTHR13108">
    <property type="entry name" value="CONDENSIN COMPLEX SUBUNIT 2"/>
    <property type="match status" value="1"/>
</dbReference>
<evidence type="ECO:0000313" key="12">
    <source>
        <dbReference type="Proteomes" id="UP000558164"/>
    </source>
</evidence>
<evidence type="ECO:0000256" key="10">
    <source>
        <dbReference type="ARBA" id="ARBA00023306"/>
    </source>
</evidence>
<dbReference type="Proteomes" id="UP000558164">
    <property type="component" value="Unassembled WGS sequence"/>
</dbReference>
<dbReference type="GO" id="GO:0007076">
    <property type="term" value="P:mitotic chromosome condensation"/>
    <property type="evidence" value="ECO:0007669"/>
    <property type="project" value="InterPro"/>
</dbReference>
<proteinExistence type="inferred from homology"/>
<feature type="non-terminal residue" evidence="11">
    <location>
        <position position="327"/>
    </location>
</feature>
<dbReference type="EMBL" id="VXAX01004848">
    <property type="protein sequence ID" value="NXL77190.1"/>
    <property type="molecule type" value="Genomic_DNA"/>
</dbReference>
<dbReference type="Pfam" id="PF05786">
    <property type="entry name" value="Cnd2"/>
    <property type="match status" value="1"/>
</dbReference>
<evidence type="ECO:0000256" key="8">
    <source>
        <dbReference type="ARBA" id="ARBA00022776"/>
    </source>
</evidence>
<sequence length="327" mass="36782">LGEGDVCMLSQHVSLHPGEYSYFSPRTLSMWAGPEHWRFHRHPSVPGPEKASRQRIPKKAFELDFEADIDFEAYFRKTKAPTTLAKSTLESQNIRSTTLPADFNYDPQNLTQLFLKPHVRVSQSSDPVVTLDNEAGIEDYDYDNPNDTSNFCPALQVSDSDDDPDPVEFLGQAEQFQLPAHPEAPECSEINRGNIPACGELELIAEPPKIHKTAIQYARTAKRVDMRRLKRNMWELLTEQGEVSKGNSSWEFCNTELCPIPAPLDSWMLWDSRALIPILLFHRLPPAMAADLSVPVAFLSLLHVASEKNLTLESTKDLSDVVVKPGD</sequence>
<evidence type="ECO:0000256" key="2">
    <source>
        <dbReference type="ARBA" id="ARBA00004496"/>
    </source>
</evidence>
<evidence type="ECO:0000256" key="7">
    <source>
        <dbReference type="ARBA" id="ARBA00022618"/>
    </source>
</evidence>
<evidence type="ECO:0000256" key="6">
    <source>
        <dbReference type="ARBA" id="ARBA00022490"/>
    </source>
</evidence>
<keyword evidence="6" id="KW-0963">Cytoplasm</keyword>
<gene>
    <name evidence="11" type="primary">Ncaph_0</name>
    <name evidence="11" type="ORF">LEPASP_R06783</name>
</gene>
<evidence type="ECO:0000256" key="3">
    <source>
        <dbReference type="ARBA" id="ARBA00009471"/>
    </source>
</evidence>
<evidence type="ECO:0000256" key="4">
    <source>
        <dbReference type="ARBA" id="ARBA00016065"/>
    </source>
</evidence>
<comment type="similarity">
    <text evidence="3">Belongs to the CND2 (condensin subunit 2) family.</text>
</comment>
<keyword evidence="7" id="KW-0132">Cell division</keyword>
<comment type="caution">
    <text evidence="11">The sequence shown here is derived from an EMBL/GenBank/DDBJ whole genome shotgun (WGS) entry which is preliminary data.</text>
</comment>
<comment type="subcellular location">
    <subcellularLocation>
        <location evidence="1">Chromosome</location>
    </subcellularLocation>
    <subcellularLocation>
        <location evidence="2">Cytoplasm</location>
    </subcellularLocation>
</comment>
<evidence type="ECO:0000256" key="5">
    <source>
        <dbReference type="ARBA" id="ARBA00022454"/>
    </source>
</evidence>
<evidence type="ECO:0000313" key="11">
    <source>
        <dbReference type="EMBL" id="NXL77190.1"/>
    </source>
</evidence>
<evidence type="ECO:0000256" key="1">
    <source>
        <dbReference type="ARBA" id="ARBA00004286"/>
    </source>
</evidence>
<protein>
    <recommendedName>
        <fullName evidence="4">Condensin complex subunit 2</fullName>
    </recommendedName>
</protein>
<keyword evidence="8" id="KW-0498">Mitosis</keyword>
<dbReference type="InterPro" id="IPR022816">
    <property type="entry name" value="Condensin_barren_su2"/>
</dbReference>
<organism evidence="11 12">
    <name type="scientific">Leptocoma aspasia</name>
    <dbReference type="NCBI Taxonomy" id="2585812"/>
    <lineage>
        <taxon>Eukaryota</taxon>
        <taxon>Metazoa</taxon>
        <taxon>Chordata</taxon>
        <taxon>Craniata</taxon>
        <taxon>Vertebrata</taxon>
        <taxon>Euteleostomi</taxon>
        <taxon>Archelosauria</taxon>
        <taxon>Archosauria</taxon>
        <taxon>Dinosauria</taxon>
        <taxon>Saurischia</taxon>
        <taxon>Theropoda</taxon>
        <taxon>Coelurosauria</taxon>
        <taxon>Aves</taxon>
        <taxon>Neognathae</taxon>
        <taxon>Neoaves</taxon>
        <taxon>Telluraves</taxon>
        <taxon>Australaves</taxon>
        <taxon>Passeriformes</taxon>
        <taxon>Passeroidea</taxon>
        <taxon>Nectariniidae</taxon>
        <taxon>Leptocoma</taxon>
    </lineage>
</organism>
<keyword evidence="10" id="KW-0131">Cell cycle</keyword>
<reference evidence="11 12" key="1">
    <citation type="submission" date="2019-09" db="EMBL/GenBank/DDBJ databases">
        <title>Bird 10,000 Genomes (B10K) Project - Family phase.</title>
        <authorList>
            <person name="Zhang G."/>
        </authorList>
    </citation>
    <scope>NUCLEOTIDE SEQUENCE [LARGE SCALE GENOMIC DNA]</scope>
    <source>
        <strain evidence="11">B10K-DU-001-35</strain>
        <tissue evidence="11">Muscle</tissue>
    </source>
</reference>
<dbReference type="GO" id="GO:0003682">
    <property type="term" value="F:chromatin binding"/>
    <property type="evidence" value="ECO:0007669"/>
    <property type="project" value="TreeGrafter"/>
</dbReference>
<dbReference type="GO" id="GO:0051301">
    <property type="term" value="P:cell division"/>
    <property type="evidence" value="ECO:0007669"/>
    <property type="project" value="UniProtKB-KW"/>
</dbReference>
<keyword evidence="9" id="KW-0226">DNA condensation</keyword>
<keyword evidence="5" id="KW-0158">Chromosome</keyword>
<keyword evidence="12" id="KW-1185">Reference proteome</keyword>